<dbReference type="RefSeq" id="WP_007787858.1">
    <property type="nucleotide sequence ID" value="NZ_ADGQ01000001.1"/>
</dbReference>
<keyword evidence="3" id="KW-1003">Cell membrane</keyword>
<dbReference type="Pfam" id="PF04093">
    <property type="entry name" value="MreD"/>
    <property type="match status" value="1"/>
</dbReference>
<evidence type="ECO:0000313" key="9">
    <source>
        <dbReference type="EMBL" id="EFM65473.1"/>
    </source>
</evidence>
<keyword evidence="5" id="KW-0133">Cell shape</keyword>
<dbReference type="EMBL" id="ADGQ01000001">
    <property type="protein sequence ID" value="EFM65473.1"/>
    <property type="molecule type" value="Genomic_DNA"/>
</dbReference>
<evidence type="ECO:0000256" key="5">
    <source>
        <dbReference type="ARBA" id="ARBA00022960"/>
    </source>
</evidence>
<evidence type="ECO:0000256" key="4">
    <source>
        <dbReference type="ARBA" id="ARBA00022692"/>
    </source>
</evidence>
<evidence type="ECO:0000313" key="10">
    <source>
        <dbReference type="Proteomes" id="UP000003244"/>
    </source>
</evidence>
<comment type="similarity">
    <text evidence="2">Belongs to the MreD family.</text>
</comment>
<evidence type="ECO:0000256" key="8">
    <source>
        <dbReference type="SAM" id="Phobius"/>
    </source>
</evidence>
<comment type="caution">
    <text evidence="9">The sequence shown here is derived from an EMBL/GenBank/DDBJ whole genome shotgun (WGS) entry which is preliminary data.</text>
</comment>
<dbReference type="GO" id="GO:0008360">
    <property type="term" value="P:regulation of cell shape"/>
    <property type="evidence" value="ECO:0007669"/>
    <property type="project" value="UniProtKB-KW"/>
</dbReference>
<dbReference type="GO" id="GO:0005886">
    <property type="term" value="C:plasma membrane"/>
    <property type="evidence" value="ECO:0007669"/>
    <property type="project" value="UniProtKB-SubCell"/>
</dbReference>
<evidence type="ECO:0000256" key="2">
    <source>
        <dbReference type="ARBA" id="ARBA00007776"/>
    </source>
</evidence>
<dbReference type="Proteomes" id="UP000003244">
    <property type="component" value="Unassembled WGS sequence"/>
</dbReference>
<evidence type="ECO:0000256" key="7">
    <source>
        <dbReference type="ARBA" id="ARBA00023136"/>
    </source>
</evidence>
<evidence type="ECO:0000256" key="6">
    <source>
        <dbReference type="ARBA" id="ARBA00022989"/>
    </source>
</evidence>
<accession>E0E0W0</accession>
<sequence length="161" mass="17925">MKNIVVFLIGLFLIFLEAFFTNHISSFVSIDLLLVYIALISLYMDKNYAIIEVGLLGLISDLVVGGIIGITALLFMIASYFISTVEKSIFKDKKLIVLFLVFVISLVYSIINAVVSSIFYVPAPLTLVLFKGIILIPLLNMGVAFLAYTLFGDLLMKLREE</sequence>
<protein>
    <submittedName>
        <fullName evidence="9">Rod shape-determining protein MreD</fullName>
    </submittedName>
</protein>
<evidence type="ECO:0000256" key="3">
    <source>
        <dbReference type="ARBA" id="ARBA00022475"/>
    </source>
</evidence>
<dbReference type="NCBIfam" id="TIGR03426">
    <property type="entry name" value="shape_MreD"/>
    <property type="match status" value="1"/>
</dbReference>
<name>E0E0W0_9FIRM</name>
<evidence type="ECO:0000256" key="1">
    <source>
        <dbReference type="ARBA" id="ARBA00004651"/>
    </source>
</evidence>
<dbReference type="STRING" id="596315.HMPREF0634_0808"/>
<dbReference type="AlphaFoldDB" id="E0E0W0"/>
<organism evidence="9 10">
    <name type="scientific">Peptostreptococcus stomatis DSM 17678</name>
    <dbReference type="NCBI Taxonomy" id="596315"/>
    <lineage>
        <taxon>Bacteria</taxon>
        <taxon>Bacillati</taxon>
        <taxon>Bacillota</taxon>
        <taxon>Clostridia</taxon>
        <taxon>Peptostreptococcales</taxon>
        <taxon>Peptostreptococcaceae</taxon>
        <taxon>Peptostreptococcus</taxon>
    </lineage>
</organism>
<dbReference type="InterPro" id="IPR007227">
    <property type="entry name" value="Cell_shape_determining_MreD"/>
</dbReference>
<keyword evidence="7 8" id="KW-0472">Membrane</keyword>
<keyword evidence="4 8" id="KW-0812">Transmembrane</keyword>
<proteinExistence type="inferred from homology"/>
<reference evidence="9 10" key="1">
    <citation type="submission" date="2010-08" db="EMBL/GenBank/DDBJ databases">
        <authorList>
            <person name="Harkins D.M."/>
            <person name="Madupu R."/>
            <person name="Durkin A.S."/>
            <person name="Torralba M."/>
            <person name="Methe B."/>
            <person name="Sutton G.G."/>
            <person name="Nelson K.E."/>
        </authorList>
    </citation>
    <scope>NUCLEOTIDE SEQUENCE [LARGE SCALE GENOMIC DNA]</scope>
    <source>
        <strain evidence="9 10">DSM 17678</strain>
    </source>
</reference>
<dbReference type="GeneID" id="84799779"/>
<comment type="subcellular location">
    <subcellularLocation>
        <location evidence="1">Cell membrane</location>
        <topology evidence="1">Multi-pass membrane protein</topology>
    </subcellularLocation>
</comment>
<feature type="transmembrane region" description="Helical" evidence="8">
    <location>
        <begin position="128"/>
        <end position="151"/>
    </location>
</feature>
<gene>
    <name evidence="9" type="primary">mreD</name>
    <name evidence="9" type="ORF">HMPREF0634_0808</name>
</gene>
<feature type="transmembrane region" description="Helical" evidence="8">
    <location>
        <begin position="56"/>
        <end position="83"/>
    </location>
</feature>
<dbReference type="eggNOG" id="COG2891">
    <property type="taxonomic scope" value="Bacteria"/>
</dbReference>
<keyword evidence="10" id="KW-1185">Reference proteome</keyword>
<dbReference type="OrthoDB" id="1752311at2"/>
<feature type="transmembrane region" description="Helical" evidence="8">
    <location>
        <begin position="95"/>
        <end position="121"/>
    </location>
</feature>
<keyword evidence="6 8" id="KW-1133">Transmembrane helix</keyword>